<evidence type="ECO:0000313" key="3">
    <source>
        <dbReference type="Proteomes" id="UP000191691"/>
    </source>
</evidence>
<feature type="transmembrane region" description="Helical" evidence="1">
    <location>
        <begin position="64"/>
        <end position="83"/>
    </location>
</feature>
<dbReference type="Proteomes" id="UP000191691">
    <property type="component" value="Unassembled WGS sequence"/>
</dbReference>
<feature type="transmembrane region" description="Helical" evidence="1">
    <location>
        <begin position="210"/>
        <end position="236"/>
    </location>
</feature>
<organism evidence="2 3">
    <name type="scientific">Penicillium nalgiovense</name>
    <dbReference type="NCBI Taxonomy" id="60175"/>
    <lineage>
        <taxon>Eukaryota</taxon>
        <taxon>Fungi</taxon>
        <taxon>Dikarya</taxon>
        <taxon>Ascomycota</taxon>
        <taxon>Pezizomycotina</taxon>
        <taxon>Eurotiomycetes</taxon>
        <taxon>Eurotiomycetidae</taxon>
        <taxon>Eurotiales</taxon>
        <taxon>Aspergillaceae</taxon>
        <taxon>Penicillium</taxon>
    </lineage>
</organism>
<accession>A0A1V6YCH9</accession>
<feature type="transmembrane region" description="Helical" evidence="1">
    <location>
        <begin position="95"/>
        <end position="113"/>
    </location>
</feature>
<sequence>MAFSPLLTAFEPYVDIPFNVWLTIILILTYGCVRRNPGLLLLVVLGVSATIFVFNKTATLGEMTKTMCLLPLGLGSVLTFLIADRSLQTRFLPAFTTYINFAVYANIGMMVGTPAGGTLRGMCSKITCVALFVWIVQKGHRVGWKTVIVHDNLFVFTAVSKSWIFAHACYRFILLTLPCFGSGRRYRLLELYSLTLTFALSSTSKLPFEYFFGMADTLVVPAIAGWSAIATTFNLIPRDMVNDDVLSSRIGTGADAFLSAVSLAVAAFACFKIASAPR</sequence>
<keyword evidence="1" id="KW-1133">Transmembrane helix</keyword>
<name>A0A1V6YCH9_PENNA</name>
<evidence type="ECO:0000313" key="2">
    <source>
        <dbReference type="EMBL" id="OQE85240.1"/>
    </source>
</evidence>
<proteinExistence type="predicted"/>
<keyword evidence="1" id="KW-0812">Transmembrane</keyword>
<feature type="transmembrane region" description="Helical" evidence="1">
    <location>
        <begin position="256"/>
        <end position="274"/>
    </location>
</feature>
<comment type="caution">
    <text evidence="2">The sequence shown here is derived from an EMBL/GenBank/DDBJ whole genome shotgun (WGS) entry which is preliminary data.</text>
</comment>
<dbReference type="OMA" id="YVNFAVY"/>
<dbReference type="EMBL" id="MOOB01000024">
    <property type="protein sequence ID" value="OQE85240.1"/>
    <property type="molecule type" value="Genomic_DNA"/>
</dbReference>
<reference evidence="3" key="1">
    <citation type="journal article" date="2017" name="Nat. Microbiol.">
        <title>Global analysis of biosynthetic gene clusters reveals vast potential of secondary metabolite production in Penicillium species.</title>
        <authorList>
            <person name="Nielsen J.C."/>
            <person name="Grijseels S."/>
            <person name="Prigent S."/>
            <person name="Ji B."/>
            <person name="Dainat J."/>
            <person name="Nielsen K.F."/>
            <person name="Frisvad J.C."/>
            <person name="Workman M."/>
            <person name="Nielsen J."/>
        </authorList>
    </citation>
    <scope>NUCLEOTIDE SEQUENCE [LARGE SCALE GENOMIC DNA]</scope>
    <source>
        <strain evidence="3">IBT 13039</strain>
    </source>
</reference>
<evidence type="ECO:0000256" key="1">
    <source>
        <dbReference type="SAM" id="Phobius"/>
    </source>
</evidence>
<keyword evidence="3" id="KW-1185">Reference proteome</keyword>
<dbReference type="AlphaFoldDB" id="A0A1V6YCH9"/>
<gene>
    <name evidence="2" type="ORF">PENNAL_c0024G10186</name>
</gene>
<keyword evidence="1" id="KW-0472">Membrane</keyword>
<feature type="transmembrane region" description="Helical" evidence="1">
    <location>
        <begin position="40"/>
        <end position="58"/>
    </location>
</feature>
<feature type="transmembrane region" description="Helical" evidence="1">
    <location>
        <begin position="16"/>
        <end position="33"/>
    </location>
</feature>
<protein>
    <submittedName>
        <fullName evidence="2">Uncharacterized protein</fullName>
    </submittedName>
</protein>